<evidence type="ECO:0000256" key="4">
    <source>
        <dbReference type="SAM" id="SignalP"/>
    </source>
</evidence>
<dbReference type="PROSITE" id="PS51155">
    <property type="entry name" value="CHIT_BIND_RR_2"/>
    <property type="match status" value="1"/>
</dbReference>
<dbReference type="PANTHER" id="PTHR10380:SF173">
    <property type="entry name" value="CUTICULAR PROTEIN 47EF, ISOFORM C-RELATED"/>
    <property type="match status" value="1"/>
</dbReference>
<dbReference type="InterPro" id="IPR000618">
    <property type="entry name" value="Insect_cuticle"/>
</dbReference>
<keyword evidence="1 3" id="KW-0193">Cuticle</keyword>
<gene>
    <name evidence="5" type="ORF">RR46_01192</name>
</gene>
<feature type="signal peptide" evidence="4">
    <location>
        <begin position="1"/>
        <end position="16"/>
    </location>
</feature>
<dbReference type="GO" id="GO:0008010">
    <property type="term" value="F:structural constituent of chitin-based larval cuticle"/>
    <property type="evidence" value="ECO:0007669"/>
    <property type="project" value="TreeGrafter"/>
</dbReference>
<dbReference type="Proteomes" id="UP000053268">
    <property type="component" value="Unassembled WGS sequence"/>
</dbReference>
<dbReference type="AlphaFoldDB" id="A0A0N1IAN3"/>
<sequence length="200" mass="21638">MQYTQFLLLLVGAVLCQNEDQIIRNDFDGPHPDGSYRWALQTDGGIYHEQRGVQSNGLVVEGQYQYTAPDGQILSTVGCGSGAGVQPLSLQVLGSSTPRPRRDSGPAPAPHAQAALLAAHRGTTSPHTTTPPPPHPPHTHIWISCLLYMSASLYFIIHVLYKADEHGFHAEGAHIPTPPPIPPAIQRALDYLATKPPHTQ</sequence>
<reference evidence="5 6" key="1">
    <citation type="journal article" date="2015" name="Nat. Commun.">
        <title>Outbred genome sequencing and CRISPR/Cas9 gene editing in butterflies.</title>
        <authorList>
            <person name="Li X."/>
            <person name="Fan D."/>
            <person name="Zhang W."/>
            <person name="Liu G."/>
            <person name="Zhang L."/>
            <person name="Zhao L."/>
            <person name="Fang X."/>
            <person name="Chen L."/>
            <person name="Dong Y."/>
            <person name="Chen Y."/>
            <person name="Ding Y."/>
            <person name="Zhao R."/>
            <person name="Feng M."/>
            <person name="Zhu Y."/>
            <person name="Feng Y."/>
            <person name="Jiang X."/>
            <person name="Zhu D."/>
            <person name="Xiang H."/>
            <person name="Feng X."/>
            <person name="Li S."/>
            <person name="Wang J."/>
            <person name="Zhang G."/>
            <person name="Kronforst M.R."/>
            <person name="Wang W."/>
        </authorList>
    </citation>
    <scope>NUCLEOTIDE SEQUENCE [LARGE SCALE GENOMIC DNA]</scope>
    <source>
        <strain evidence="5">Ya'a_city_454_Px</strain>
        <tissue evidence="5">Whole body</tissue>
    </source>
</reference>
<dbReference type="GO" id="GO:0062129">
    <property type="term" value="C:chitin-based extracellular matrix"/>
    <property type="evidence" value="ECO:0007669"/>
    <property type="project" value="TreeGrafter"/>
</dbReference>
<dbReference type="EMBL" id="KQ458863">
    <property type="protein sequence ID" value="KPJ04703.1"/>
    <property type="molecule type" value="Genomic_DNA"/>
</dbReference>
<dbReference type="Pfam" id="PF00379">
    <property type="entry name" value="Chitin_bind_4"/>
    <property type="match status" value="2"/>
</dbReference>
<evidence type="ECO:0000256" key="3">
    <source>
        <dbReference type="PROSITE-ProRule" id="PRU00497"/>
    </source>
</evidence>
<accession>A0A0N1IAN3</accession>
<keyword evidence="2 4" id="KW-0732">Signal</keyword>
<dbReference type="InterPro" id="IPR050468">
    <property type="entry name" value="Cuticle_Struct_Prot"/>
</dbReference>
<evidence type="ECO:0000256" key="2">
    <source>
        <dbReference type="ARBA" id="ARBA00022729"/>
    </source>
</evidence>
<feature type="chain" id="PRO_5005873803" evidence="4">
    <location>
        <begin position="17"/>
        <end position="200"/>
    </location>
</feature>
<name>A0A0N1IAN3_PAPXU</name>
<evidence type="ECO:0000313" key="5">
    <source>
        <dbReference type="EMBL" id="KPJ04703.1"/>
    </source>
</evidence>
<dbReference type="PANTHER" id="PTHR10380">
    <property type="entry name" value="CUTICLE PROTEIN"/>
    <property type="match status" value="1"/>
</dbReference>
<evidence type="ECO:0000256" key="1">
    <source>
        <dbReference type="ARBA" id="ARBA00022460"/>
    </source>
</evidence>
<organism evidence="5 6">
    <name type="scientific">Papilio xuthus</name>
    <name type="common">Asian swallowtail butterfly</name>
    <dbReference type="NCBI Taxonomy" id="66420"/>
    <lineage>
        <taxon>Eukaryota</taxon>
        <taxon>Metazoa</taxon>
        <taxon>Ecdysozoa</taxon>
        <taxon>Arthropoda</taxon>
        <taxon>Hexapoda</taxon>
        <taxon>Insecta</taxon>
        <taxon>Pterygota</taxon>
        <taxon>Neoptera</taxon>
        <taxon>Endopterygota</taxon>
        <taxon>Lepidoptera</taxon>
        <taxon>Glossata</taxon>
        <taxon>Ditrysia</taxon>
        <taxon>Papilionoidea</taxon>
        <taxon>Papilionidae</taxon>
        <taxon>Papilioninae</taxon>
        <taxon>Papilio</taxon>
    </lineage>
</organism>
<proteinExistence type="predicted"/>
<keyword evidence="6" id="KW-1185">Reference proteome</keyword>
<evidence type="ECO:0000313" key="6">
    <source>
        <dbReference type="Proteomes" id="UP000053268"/>
    </source>
</evidence>
<protein>
    <submittedName>
        <fullName evidence="5">Endocuticle structural glycoprotein SgAbd-3</fullName>
    </submittedName>
</protein>